<organism evidence="2 3">
    <name type="scientific">Scylla paramamosain</name>
    <name type="common">Mud crab</name>
    <dbReference type="NCBI Taxonomy" id="85552"/>
    <lineage>
        <taxon>Eukaryota</taxon>
        <taxon>Metazoa</taxon>
        <taxon>Ecdysozoa</taxon>
        <taxon>Arthropoda</taxon>
        <taxon>Crustacea</taxon>
        <taxon>Multicrustacea</taxon>
        <taxon>Malacostraca</taxon>
        <taxon>Eumalacostraca</taxon>
        <taxon>Eucarida</taxon>
        <taxon>Decapoda</taxon>
        <taxon>Pleocyemata</taxon>
        <taxon>Brachyura</taxon>
        <taxon>Eubrachyura</taxon>
        <taxon>Portunoidea</taxon>
        <taxon>Portunidae</taxon>
        <taxon>Portuninae</taxon>
        <taxon>Scylla</taxon>
    </lineage>
</organism>
<comment type="caution">
    <text evidence="2">The sequence shown here is derived from an EMBL/GenBank/DDBJ whole genome shotgun (WGS) entry which is preliminary data.</text>
</comment>
<evidence type="ECO:0000313" key="2">
    <source>
        <dbReference type="EMBL" id="KAK8395559.1"/>
    </source>
</evidence>
<name>A0AAW0U7K2_SCYPA</name>
<protein>
    <submittedName>
        <fullName evidence="2">Uncharacterized protein</fullName>
    </submittedName>
</protein>
<reference evidence="2 3" key="1">
    <citation type="submission" date="2023-03" db="EMBL/GenBank/DDBJ databases">
        <title>High-quality genome of Scylla paramamosain provides insights in environmental adaptation.</title>
        <authorList>
            <person name="Zhang L."/>
        </authorList>
    </citation>
    <scope>NUCLEOTIDE SEQUENCE [LARGE SCALE GENOMIC DNA]</scope>
    <source>
        <strain evidence="2">LZ_2023a</strain>
        <tissue evidence="2">Muscle</tissue>
    </source>
</reference>
<proteinExistence type="predicted"/>
<sequence length="64" mass="7125">MRRYSRGHGEKFACPGWEKTELLASEEKNFVTVHGEPLASQGHAGEREKCPTRCVCSDGSSERT</sequence>
<evidence type="ECO:0000256" key="1">
    <source>
        <dbReference type="SAM" id="MobiDB-lite"/>
    </source>
</evidence>
<dbReference type="EMBL" id="JARAKH010000017">
    <property type="protein sequence ID" value="KAK8395559.1"/>
    <property type="molecule type" value="Genomic_DNA"/>
</dbReference>
<gene>
    <name evidence="2" type="ORF">O3P69_005577</name>
</gene>
<feature type="region of interest" description="Disordered" evidence="1">
    <location>
        <begin position="39"/>
        <end position="64"/>
    </location>
</feature>
<accession>A0AAW0U7K2</accession>
<keyword evidence="3" id="KW-1185">Reference proteome</keyword>
<feature type="non-terminal residue" evidence="2">
    <location>
        <position position="64"/>
    </location>
</feature>
<dbReference type="Proteomes" id="UP001487740">
    <property type="component" value="Unassembled WGS sequence"/>
</dbReference>
<evidence type="ECO:0000313" key="3">
    <source>
        <dbReference type="Proteomes" id="UP001487740"/>
    </source>
</evidence>
<dbReference type="AlphaFoldDB" id="A0AAW0U7K2"/>